<feature type="domain" description="WD repeat-containing protein 75 second beta-propeller" evidence="9">
    <location>
        <begin position="317"/>
        <end position="638"/>
    </location>
</feature>
<reference evidence="10" key="1">
    <citation type="submission" date="2022-03" db="EMBL/GenBank/DDBJ databases">
        <authorList>
            <person name="Martin C."/>
        </authorList>
    </citation>
    <scope>NUCLEOTIDE SEQUENCE</scope>
</reference>
<dbReference type="Pfam" id="PF23769">
    <property type="entry name" value="Beta-prop_WDR75_2nd"/>
    <property type="match status" value="1"/>
</dbReference>
<name>A0A8J1UGP6_OWEFU</name>
<feature type="region of interest" description="Disordered" evidence="8">
    <location>
        <begin position="738"/>
        <end position="787"/>
    </location>
</feature>
<evidence type="ECO:0000256" key="2">
    <source>
        <dbReference type="ARBA" id="ARBA00022517"/>
    </source>
</evidence>
<dbReference type="PROSITE" id="PS50082">
    <property type="entry name" value="WD_REPEATS_2"/>
    <property type="match status" value="1"/>
</dbReference>
<keyword evidence="11" id="KW-1185">Reference proteome</keyword>
<dbReference type="SUPFAM" id="SSF50978">
    <property type="entry name" value="WD40 repeat-like"/>
    <property type="match status" value="2"/>
</dbReference>
<dbReference type="GO" id="GO:0003723">
    <property type="term" value="F:RNA binding"/>
    <property type="evidence" value="ECO:0007669"/>
    <property type="project" value="InterPro"/>
</dbReference>
<comment type="caution">
    <text evidence="10">The sequence shown here is derived from an EMBL/GenBank/DDBJ whole genome shotgun (WGS) entry which is preliminary data.</text>
</comment>
<accession>A0A8J1UGP6</accession>
<evidence type="ECO:0000256" key="1">
    <source>
        <dbReference type="ARBA" id="ARBA00004604"/>
    </source>
</evidence>
<dbReference type="GO" id="GO:0032040">
    <property type="term" value="C:small-subunit processome"/>
    <property type="evidence" value="ECO:0007669"/>
    <property type="project" value="InterPro"/>
</dbReference>
<dbReference type="AlphaFoldDB" id="A0A8J1UGP6"/>
<dbReference type="GO" id="GO:0045943">
    <property type="term" value="P:positive regulation of transcription by RNA polymerase I"/>
    <property type="evidence" value="ECO:0007669"/>
    <property type="project" value="InterPro"/>
</dbReference>
<gene>
    <name evidence="10" type="ORF">OFUS_LOCUS13797</name>
</gene>
<keyword evidence="4" id="KW-0853">WD repeat</keyword>
<dbReference type="PANTHER" id="PTHR44215">
    <property type="entry name" value="WD REPEAT-CONTAINING PROTEIN 75"/>
    <property type="match status" value="1"/>
</dbReference>
<feature type="non-terminal residue" evidence="10">
    <location>
        <position position="1"/>
    </location>
</feature>
<dbReference type="Pfam" id="PF23869">
    <property type="entry name" value="Beta-prop_WDR75_1st"/>
    <property type="match status" value="1"/>
</dbReference>
<dbReference type="PANTHER" id="PTHR44215:SF1">
    <property type="entry name" value="WD REPEAT-CONTAINING PROTEIN 75"/>
    <property type="match status" value="1"/>
</dbReference>
<dbReference type="InterPro" id="IPR001680">
    <property type="entry name" value="WD40_rpt"/>
</dbReference>
<dbReference type="GO" id="GO:2000234">
    <property type="term" value="P:positive regulation of rRNA processing"/>
    <property type="evidence" value="ECO:0007669"/>
    <property type="project" value="TreeGrafter"/>
</dbReference>
<evidence type="ECO:0000256" key="8">
    <source>
        <dbReference type="SAM" id="MobiDB-lite"/>
    </source>
</evidence>
<dbReference type="InterPro" id="IPR015943">
    <property type="entry name" value="WD40/YVTN_repeat-like_dom_sf"/>
</dbReference>
<dbReference type="GO" id="GO:0006364">
    <property type="term" value="P:rRNA processing"/>
    <property type="evidence" value="ECO:0007669"/>
    <property type="project" value="UniProtKB-KW"/>
</dbReference>
<keyword evidence="6" id="KW-0804">Transcription</keyword>
<dbReference type="InterPro" id="IPR036322">
    <property type="entry name" value="WD40_repeat_dom_sf"/>
</dbReference>
<evidence type="ECO:0000256" key="3">
    <source>
        <dbReference type="ARBA" id="ARBA00022552"/>
    </source>
</evidence>
<proteinExistence type="predicted"/>
<evidence type="ECO:0000256" key="7">
    <source>
        <dbReference type="ARBA" id="ARBA00023242"/>
    </source>
</evidence>
<dbReference type="SMART" id="SM00320">
    <property type="entry name" value="WD40"/>
    <property type="match status" value="6"/>
</dbReference>
<organism evidence="10 11">
    <name type="scientific">Owenia fusiformis</name>
    <name type="common">Polychaete worm</name>
    <dbReference type="NCBI Taxonomy" id="6347"/>
    <lineage>
        <taxon>Eukaryota</taxon>
        <taxon>Metazoa</taxon>
        <taxon>Spiralia</taxon>
        <taxon>Lophotrochozoa</taxon>
        <taxon>Annelida</taxon>
        <taxon>Polychaeta</taxon>
        <taxon>Sedentaria</taxon>
        <taxon>Canalipalpata</taxon>
        <taxon>Sabellida</taxon>
        <taxon>Oweniida</taxon>
        <taxon>Oweniidae</taxon>
        <taxon>Owenia</taxon>
    </lineage>
</organism>
<protein>
    <recommendedName>
        <fullName evidence="9">WD repeat-containing protein 75 second beta-propeller domain-containing protein</fullName>
    </recommendedName>
</protein>
<dbReference type="OrthoDB" id="4096at2759"/>
<keyword evidence="2" id="KW-0690">Ribosome biogenesis</keyword>
<comment type="subcellular location">
    <subcellularLocation>
        <location evidence="1">Nucleus</location>
        <location evidence="1">Nucleolus</location>
    </subcellularLocation>
</comment>
<evidence type="ECO:0000313" key="10">
    <source>
        <dbReference type="EMBL" id="CAH1788228.1"/>
    </source>
</evidence>
<keyword evidence="7" id="KW-0539">Nucleus</keyword>
<evidence type="ECO:0000256" key="6">
    <source>
        <dbReference type="ARBA" id="ARBA00023163"/>
    </source>
</evidence>
<evidence type="ECO:0000259" key="9">
    <source>
        <dbReference type="Pfam" id="PF23769"/>
    </source>
</evidence>
<dbReference type="Gene3D" id="2.130.10.10">
    <property type="entry name" value="YVTN repeat-like/Quinoprotein amine dehydrogenase"/>
    <property type="match status" value="3"/>
</dbReference>
<dbReference type="EMBL" id="CAIIXF020000007">
    <property type="protein sequence ID" value="CAH1788228.1"/>
    <property type="molecule type" value="Genomic_DNA"/>
</dbReference>
<evidence type="ECO:0000256" key="4">
    <source>
        <dbReference type="ARBA" id="ARBA00022574"/>
    </source>
</evidence>
<dbReference type="InterPro" id="IPR053826">
    <property type="entry name" value="WDR75"/>
</dbReference>
<feature type="compositionally biased region" description="Acidic residues" evidence="8">
    <location>
        <begin position="745"/>
        <end position="755"/>
    </location>
</feature>
<keyword evidence="3" id="KW-0698">rRNA processing</keyword>
<evidence type="ECO:0000256" key="5">
    <source>
        <dbReference type="ARBA" id="ARBA00022737"/>
    </source>
</evidence>
<keyword evidence="5" id="KW-0677">Repeat</keyword>
<sequence length="824" mass="92531">YLFCCCGHVINVYSTLSGECVRQLRGHTGVVTSVVVNPHNKLQLYSSSLDSTVIEWDYTDGVILKKCKVAYPIITLHAPQYQPFLVAHWQHKEPDGKHLTDVVHLVMKSGSGVAKCELLHGSLGGLKTVDQHAMSIGGGEQEILAYVSGKKLYVYSFRHNRIHTHHLNEAKKTGVQMTCVAVHPTERCIATGCSDGRIYLWFSVCNSQTVTQTKYHWHSLACKTIAFTNEGSYMLSGGHECVLVKWQSNSNMRDYMPRLGAPINYISCSPDNNLYAVCMKDNVVQLISNNFKVRQIYQGLTAAHMDSYTRNICPAGLIVDPRTKSLVLNGKPGHLQFYSLQRNKHLYNLDIVCQNYISPASLNRPTFVTEIENAAFDSLGNWLATVERRDDRETTPEIRLKFYEYISKDQSFVLNTTIDLPHQKKVSCMKFRPTNQSEDPTSLLTTSEDGKFKIWQIMDDTDIYRNNVCFNCDSVGFYKELPAGAADFSDDGSVLAVAFKSVLTVWDPDTNGLKMSLTLGRSSNDVIRHVVFGNETCSHLVVCTTQTKMSVCNMLSFSLIWEVLLDVSVLIADPKTEYFAAFNAKNSLFVFKPSSSTPEYIQQNLSDSKIIHALFVEKTEESTDTLPLCRNTDLYFMNAKQELLSLTTKASLKQNEENGVTEGNLVRNLPQTPYSRLLAQKKISTNVDTTQRFSADVLGNPSREVVEELTITPAHVLPNVRTLCAQFIKSLTQPGALKAKMANDDVSDDENDEDDNVKNDDNSDSESDMEVDKQQTNTDNKKSDLSKTFEDTLLISDQKQELGKSYTKALKSVKIEQFTWLKSE</sequence>
<evidence type="ECO:0000313" key="11">
    <source>
        <dbReference type="Proteomes" id="UP000749559"/>
    </source>
</evidence>
<dbReference type="Proteomes" id="UP000749559">
    <property type="component" value="Unassembled WGS sequence"/>
</dbReference>
<dbReference type="InterPro" id="IPR057644">
    <property type="entry name" value="Beta-prop_WDR75_2nd"/>
</dbReference>